<accession>A0AAN7A240</accession>
<protein>
    <submittedName>
        <fullName evidence="2">Uncharacterized protein</fullName>
    </submittedName>
</protein>
<dbReference type="Proteomes" id="UP001302321">
    <property type="component" value="Unassembled WGS sequence"/>
</dbReference>
<evidence type="ECO:0000256" key="1">
    <source>
        <dbReference type="SAM" id="MobiDB-lite"/>
    </source>
</evidence>
<feature type="region of interest" description="Disordered" evidence="1">
    <location>
        <begin position="168"/>
        <end position="192"/>
    </location>
</feature>
<sequence>MRSSAKLPQFLWREITRAAVYLHNRTPKQRLNGKTPIEAFHSLKRKKPTRRRSSNLELWARDVVFQEDQIFSGKKDELVDELSQTSVAELAALISLAHINDPVVDQITGAYYSQVEEYGANQSNHVPTQQNEDNSIAEETGAPVAVAPTAPENTSVQRSLEILPGKGAEEAAGAGRSDQPKSPEPLSTLLTPGHTLPHAALLIGTPTLGIKPSEMVAQEASEAGYDFRRIRNRHGPWEASFVAGRQAIGQNGTSKRQIRKQASKFTEFERPSSDETAKTHIHGAEPTEKIHRCQLPDPPKNYKQLEAHPHRDLFLVAIRDHLQNHKEMKSWEQFDQERAADHQVLGSM</sequence>
<dbReference type="EMBL" id="MU866867">
    <property type="protein sequence ID" value="KAK4170649.1"/>
    <property type="molecule type" value="Genomic_DNA"/>
</dbReference>
<organism evidence="2 3">
    <name type="scientific">Triangularia setosa</name>
    <dbReference type="NCBI Taxonomy" id="2587417"/>
    <lineage>
        <taxon>Eukaryota</taxon>
        <taxon>Fungi</taxon>
        <taxon>Dikarya</taxon>
        <taxon>Ascomycota</taxon>
        <taxon>Pezizomycotina</taxon>
        <taxon>Sordariomycetes</taxon>
        <taxon>Sordariomycetidae</taxon>
        <taxon>Sordariales</taxon>
        <taxon>Podosporaceae</taxon>
        <taxon>Triangularia</taxon>
    </lineage>
</organism>
<evidence type="ECO:0000313" key="3">
    <source>
        <dbReference type="Proteomes" id="UP001302321"/>
    </source>
</evidence>
<name>A0AAN7A240_9PEZI</name>
<proteinExistence type="predicted"/>
<reference evidence="2" key="2">
    <citation type="submission" date="2023-05" db="EMBL/GenBank/DDBJ databases">
        <authorList>
            <consortium name="Lawrence Berkeley National Laboratory"/>
            <person name="Steindorff A."/>
            <person name="Hensen N."/>
            <person name="Bonometti L."/>
            <person name="Westerberg I."/>
            <person name="Brannstrom I.O."/>
            <person name="Guillou S."/>
            <person name="Cros-Aarteil S."/>
            <person name="Calhoun S."/>
            <person name="Haridas S."/>
            <person name="Kuo A."/>
            <person name="Mondo S."/>
            <person name="Pangilinan J."/>
            <person name="Riley R."/>
            <person name="Labutti K."/>
            <person name="Andreopoulos B."/>
            <person name="Lipzen A."/>
            <person name="Chen C."/>
            <person name="Yanf M."/>
            <person name="Daum C."/>
            <person name="Ng V."/>
            <person name="Clum A."/>
            <person name="Ohm R."/>
            <person name="Martin F."/>
            <person name="Silar P."/>
            <person name="Natvig D."/>
            <person name="Lalanne C."/>
            <person name="Gautier V."/>
            <person name="Ament-Velasquez S.L."/>
            <person name="Kruys A."/>
            <person name="Hutchinson M.I."/>
            <person name="Powell A.J."/>
            <person name="Barry K."/>
            <person name="Miller A.N."/>
            <person name="Grigoriev I.V."/>
            <person name="Debuchy R."/>
            <person name="Gladieux P."/>
            <person name="Thoren M.H."/>
            <person name="Johannesson H."/>
        </authorList>
    </citation>
    <scope>NUCLEOTIDE SEQUENCE</scope>
    <source>
        <strain evidence="2">CBS 892.96</strain>
    </source>
</reference>
<reference evidence="2" key="1">
    <citation type="journal article" date="2023" name="Mol. Phylogenet. Evol.">
        <title>Genome-scale phylogeny and comparative genomics of the fungal order Sordariales.</title>
        <authorList>
            <person name="Hensen N."/>
            <person name="Bonometti L."/>
            <person name="Westerberg I."/>
            <person name="Brannstrom I.O."/>
            <person name="Guillou S."/>
            <person name="Cros-Aarteil S."/>
            <person name="Calhoun S."/>
            <person name="Haridas S."/>
            <person name="Kuo A."/>
            <person name="Mondo S."/>
            <person name="Pangilinan J."/>
            <person name="Riley R."/>
            <person name="LaButti K."/>
            <person name="Andreopoulos B."/>
            <person name="Lipzen A."/>
            <person name="Chen C."/>
            <person name="Yan M."/>
            <person name="Daum C."/>
            <person name="Ng V."/>
            <person name="Clum A."/>
            <person name="Steindorff A."/>
            <person name="Ohm R.A."/>
            <person name="Martin F."/>
            <person name="Silar P."/>
            <person name="Natvig D.O."/>
            <person name="Lalanne C."/>
            <person name="Gautier V."/>
            <person name="Ament-Velasquez S.L."/>
            <person name="Kruys A."/>
            <person name="Hutchinson M.I."/>
            <person name="Powell A.J."/>
            <person name="Barry K."/>
            <person name="Miller A.N."/>
            <person name="Grigoriev I.V."/>
            <person name="Debuchy R."/>
            <person name="Gladieux P."/>
            <person name="Hiltunen Thoren M."/>
            <person name="Johannesson H."/>
        </authorList>
    </citation>
    <scope>NUCLEOTIDE SEQUENCE</scope>
    <source>
        <strain evidence="2">CBS 892.96</strain>
    </source>
</reference>
<keyword evidence="3" id="KW-1185">Reference proteome</keyword>
<evidence type="ECO:0000313" key="2">
    <source>
        <dbReference type="EMBL" id="KAK4170649.1"/>
    </source>
</evidence>
<gene>
    <name evidence="2" type="ORF">QBC36DRAFT_371219</name>
</gene>
<dbReference type="AlphaFoldDB" id="A0AAN7A240"/>
<comment type="caution">
    <text evidence="2">The sequence shown here is derived from an EMBL/GenBank/DDBJ whole genome shotgun (WGS) entry which is preliminary data.</text>
</comment>